<reference evidence="1 2" key="1">
    <citation type="submission" date="2016-07" db="EMBL/GenBank/DDBJ databases">
        <title>Pervasive Adenine N6-methylation of Active Genes in Fungi.</title>
        <authorList>
            <consortium name="DOE Joint Genome Institute"/>
            <person name="Mondo S.J."/>
            <person name="Dannebaum R.O."/>
            <person name="Kuo R.C."/>
            <person name="Labutti K."/>
            <person name="Haridas S."/>
            <person name="Kuo A."/>
            <person name="Salamov A."/>
            <person name="Ahrendt S.R."/>
            <person name="Lipzen A."/>
            <person name="Sullivan W."/>
            <person name="Andreopoulos W.B."/>
            <person name="Clum A."/>
            <person name="Lindquist E."/>
            <person name="Daum C."/>
            <person name="Ramamoorthy G.K."/>
            <person name="Gryganskyi A."/>
            <person name="Culley D."/>
            <person name="Magnuson J.K."/>
            <person name="James T.Y."/>
            <person name="O'Malley M.A."/>
            <person name="Stajich J.E."/>
            <person name="Spatafora J.W."/>
            <person name="Visel A."/>
            <person name="Grigoriev I.V."/>
        </authorList>
    </citation>
    <scope>NUCLEOTIDE SEQUENCE [LARGE SCALE GENOMIC DNA]</scope>
    <source>
        <strain evidence="1 2">NRRL 3116</strain>
    </source>
</reference>
<accession>A0A1Y2GKA7</accession>
<dbReference type="GeneID" id="33570720"/>
<protein>
    <submittedName>
        <fullName evidence="1">Uncharacterized protein</fullName>
    </submittedName>
</protein>
<dbReference type="AlphaFoldDB" id="A0A1Y2GKA7"/>
<name>A0A1Y2GKA7_9FUNG</name>
<evidence type="ECO:0000313" key="1">
    <source>
        <dbReference type="EMBL" id="ORZ13416.1"/>
    </source>
</evidence>
<dbReference type="RefSeq" id="XP_021880497.1">
    <property type="nucleotide sequence ID" value="XM_022028877.1"/>
</dbReference>
<organism evidence="1 2">
    <name type="scientific">Lobosporangium transversale</name>
    <dbReference type="NCBI Taxonomy" id="64571"/>
    <lineage>
        <taxon>Eukaryota</taxon>
        <taxon>Fungi</taxon>
        <taxon>Fungi incertae sedis</taxon>
        <taxon>Mucoromycota</taxon>
        <taxon>Mortierellomycotina</taxon>
        <taxon>Mortierellomycetes</taxon>
        <taxon>Mortierellales</taxon>
        <taxon>Mortierellaceae</taxon>
        <taxon>Lobosporangium</taxon>
    </lineage>
</organism>
<dbReference type="EMBL" id="MCFF01000023">
    <property type="protein sequence ID" value="ORZ13416.1"/>
    <property type="molecule type" value="Genomic_DNA"/>
</dbReference>
<proteinExistence type="predicted"/>
<evidence type="ECO:0000313" key="2">
    <source>
        <dbReference type="Proteomes" id="UP000193648"/>
    </source>
</evidence>
<dbReference type="Proteomes" id="UP000193648">
    <property type="component" value="Unassembled WGS sequence"/>
</dbReference>
<sequence length="190" mass="21693">MIHPESESRGDAFQVIPDIPHFYCYFNPFWPRLEIFVLRDEVDLHSSLYPILRRLTTIQMKRLKAAKSSLIAAAKEEAEKIDPETFSLALQLHSKHPVIAILGSRVAIADHDPGFRHYVRINSDPEFIHVVTPELEKRLAKSAILKVTGGLHLGFHRGLLATRAKVSRSSWRKASMDINDWATLRYEKSA</sequence>
<dbReference type="InParanoid" id="A0A1Y2GKA7"/>
<gene>
    <name evidence="1" type="ORF">BCR41DRAFT_397248</name>
</gene>
<comment type="caution">
    <text evidence="1">The sequence shown here is derived from an EMBL/GenBank/DDBJ whole genome shotgun (WGS) entry which is preliminary data.</text>
</comment>
<keyword evidence="2" id="KW-1185">Reference proteome</keyword>